<evidence type="ECO:0000256" key="3">
    <source>
        <dbReference type="SAM" id="Phobius"/>
    </source>
</evidence>
<evidence type="ECO:0000313" key="5">
    <source>
        <dbReference type="EMBL" id="CAG8658089.1"/>
    </source>
</evidence>
<gene>
    <name evidence="5" type="ORF">DERYTH_LOCUS10560</name>
</gene>
<accession>A0A9N9DZ45</accession>
<feature type="coiled-coil region" evidence="1">
    <location>
        <begin position="246"/>
        <end position="413"/>
    </location>
</feature>
<dbReference type="Proteomes" id="UP000789405">
    <property type="component" value="Unassembled WGS sequence"/>
</dbReference>
<dbReference type="InterPro" id="IPR000253">
    <property type="entry name" value="FHA_dom"/>
</dbReference>
<evidence type="ECO:0000256" key="2">
    <source>
        <dbReference type="SAM" id="MobiDB-lite"/>
    </source>
</evidence>
<dbReference type="SMART" id="SM00240">
    <property type="entry name" value="FHA"/>
    <property type="match status" value="1"/>
</dbReference>
<feature type="coiled-coil region" evidence="1">
    <location>
        <begin position="160"/>
        <end position="216"/>
    </location>
</feature>
<dbReference type="Gene3D" id="2.60.200.20">
    <property type="match status" value="1"/>
</dbReference>
<dbReference type="SUPFAM" id="SSF49879">
    <property type="entry name" value="SMAD/FHA domain"/>
    <property type="match status" value="1"/>
</dbReference>
<dbReference type="EMBL" id="CAJVPY010006190">
    <property type="protein sequence ID" value="CAG8658089.1"/>
    <property type="molecule type" value="Genomic_DNA"/>
</dbReference>
<feature type="coiled-coil region" evidence="1">
    <location>
        <begin position="476"/>
        <end position="528"/>
    </location>
</feature>
<dbReference type="PROSITE" id="PS50006">
    <property type="entry name" value="FHA_DOMAIN"/>
    <property type="match status" value="1"/>
</dbReference>
<feature type="transmembrane region" description="Helical" evidence="3">
    <location>
        <begin position="657"/>
        <end position="675"/>
    </location>
</feature>
<comment type="caution">
    <text evidence="5">The sequence shown here is derived from an EMBL/GenBank/DDBJ whole genome shotgun (WGS) entry which is preliminary data.</text>
</comment>
<dbReference type="PANTHER" id="PTHR15715:SF37">
    <property type="entry name" value="LD47843P"/>
    <property type="match status" value="1"/>
</dbReference>
<name>A0A9N9DZ45_9GLOM</name>
<reference evidence="5" key="1">
    <citation type="submission" date="2021-06" db="EMBL/GenBank/DDBJ databases">
        <authorList>
            <person name="Kallberg Y."/>
            <person name="Tangrot J."/>
            <person name="Rosling A."/>
        </authorList>
    </citation>
    <scope>NUCLEOTIDE SEQUENCE</scope>
    <source>
        <strain evidence="5">MA453B</strain>
    </source>
</reference>
<keyword evidence="3" id="KW-1133">Transmembrane helix</keyword>
<dbReference type="InterPro" id="IPR051176">
    <property type="entry name" value="Cent_Immune-Sig_Mod"/>
</dbReference>
<keyword evidence="3" id="KW-0812">Transmembrane</keyword>
<evidence type="ECO:0000313" key="6">
    <source>
        <dbReference type="Proteomes" id="UP000789405"/>
    </source>
</evidence>
<protein>
    <submittedName>
        <fullName evidence="5">7695_t:CDS:1</fullName>
    </submittedName>
</protein>
<feature type="region of interest" description="Disordered" evidence="2">
    <location>
        <begin position="612"/>
        <end position="645"/>
    </location>
</feature>
<dbReference type="PANTHER" id="PTHR15715">
    <property type="entry name" value="CENTROSOMAL PROTEIN OF 170 KDA"/>
    <property type="match status" value="1"/>
</dbReference>
<dbReference type="AlphaFoldDB" id="A0A9N9DZ45"/>
<feature type="domain" description="FHA" evidence="4">
    <location>
        <begin position="31"/>
        <end position="80"/>
    </location>
</feature>
<keyword evidence="6" id="KW-1185">Reference proteome</keyword>
<proteinExistence type="predicted"/>
<dbReference type="InterPro" id="IPR008984">
    <property type="entry name" value="SMAD_FHA_dom_sf"/>
</dbReference>
<sequence>MSSSASPLTLVLEPANDTFNTKRIKLSNAPVKIGRTTNRHSTPLESNGFFDSKVLSRTHAEVWCDNGRSSNGTFVNGRCIGAENNEGDPVELRNHDNLEFGIDIINEQDHRLMFRKVAAVVYINSPNGETSSGHVIKNSSSFKRRPGRLSIFDDSEGSIYASLESELHCARDENRRLAEISNILNDMGNKFENKNNRTLFDDKSSLLRKIEEAEAKLYAHLEKCEPEKTAITADFTRQLEHAAFIQNEYDEKLQLYEKKVSQLEDNLKTLKSQNSASEVDDLKQHVQELTQLLEYTQDQLQSEQILHSDQEEKLQCQIAEMISQLNSSREKLDELQHLHGSEVVDLNQKINDSMTQLHDARSELENLQILHSSDVDKFNNQINELVSQLDNTKNDLESAQNRYKAEIEALQMNSKNLNFDQSDAYIELDTKYKSIVSELCELKLKYKQTVEGHEDFVSKLNDKLNDKLNEEHAIIIASKDDQINKLKDERTDLSNQFSNFKEETRNTLDAVKQQLVDTQNEITRLVSENKILSLTNSDYLKKISTLETCLKDTKDTKGNDIELLRVENENLKLENAKIKAEFCRWKNENQSEIDKLVREEVSKRLGAESSKSAVYRRHHKQESTIKDSEWTDSENVEERSRSVAETSKRKKDNFRSLYITGTISIIAVSFGIYFFHKLQK</sequence>
<evidence type="ECO:0000256" key="1">
    <source>
        <dbReference type="SAM" id="Coils"/>
    </source>
</evidence>
<keyword evidence="1" id="KW-0175">Coiled coil</keyword>
<dbReference type="OrthoDB" id="687730at2759"/>
<evidence type="ECO:0000259" key="4">
    <source>
        <dbReference type="PROSITE" id="PS50006"/>
    </source>
</evidence>
<organism evidence="5 6">
    <name type="scientific">Dentiscutata erythropus</name>
    <dbReference type="NCBI Taxonomy" id="1348616"/>
    <lineage>
        <taxon>Eukaryota</taxon>
        <taxon>Fungi</taxon>
        <taxon>Fungi incertae sedis</taxon>
        <taxon>Mucoromycota</taxon>
        <taxon>Glomeromycotina</taxon>
        <taxon>Glomeromycetes</taxon>
        <taxon>Diversisporales</taxon>
        <taxon>Gigasporaceae</taxon>
        <taxon>Dentiscutata</taxon>
    </lineage>
</organism>
<keyword evidence="3" id="KW-0472">Membrane</keyword>
<dbReference type="Pfam" id="PF00498">
    <property type="entry name" value="FHA"/>
    <property type="match status" value="1"/>
</dbReference>